<feature type="transmembrane region" description="Helical" evidence="1">
    <location>
        <begin position="225"/>
        <end position="243"/>
    </location>
</feature>
<dbReference type="Pfam" id="PF12730">
    <property type="entry name" value="ABC2_membrane_4"/>
    <property type="match status" value="1"/>
</dbReference>
<keyword evidence="1" id="KW-0812">Transmembrane</keyword>
<feature type="transmembrane region" description="Helical" evidence="1">
    <location>
        <begin position="146"/>
        <end position="166"/>
    </location>
</feature>
<feature type="transmembrane region" description="Helical" evidence="1">
    <location>
        <begin position="17"/>
        <end position="35"/>
    </location>
</feature>
<feature type="transmembrane region" description="Helical" evidence="1">
    <location>
        <begin position="173"/>
        <end position="193"/>
    </location>
</feature>
<dbReference type="KEGG" id="cac:CA_C2733"/>
<protein>
    <submittedName>
        <fullName evidence="2">Uncharacterized conserved membrane protein</fullName>
    </submittedName>
</protein>
<dbReference type="EMBL" id="AE001437">
    <property type="protein sequence ID" value="AAK80679.1"/>
    <property type="molecule type" value="Genomic_DNA"/>
</dbReference>
<feature type="transmembrane region" description="Helical" evidence="1">
    <location>
        <begin position="105"/>
        <end position="126"/>
    </location>
</feature>
<dbReference type="OrthoDB" id="1898336at2"/>
<keyword evidence="1" id="KW-1133">Transmembrane helix</keyword>
<dbReference type="PIR" id="D97236">
    <property type="entry name" value="D97236"/>
</dbReference>
<dbReference type="Proteomes" id="UP000000814">
    <property type="component" value="Chromosome"/>
</dbReference>
<reference evidence="2 3" key="1">
    <citation type="journal article" date="2001" name="J. Bacteriol.">
        <title>Genome sequence and comparative analysis of the solvent-producing bacterium Clostridium acetobutylicum.</title>
        <authorList>
            <person name="Nolling J."/>
            <person name="Breton G."/>
            <person name="Omelchenko M.V."/>
            <person name="Makarova K.S."/>
            <person name="Zeng Q."/>
            <person name="Gibson R."/>
            <person name="Lee H.M."/>
            <person name="Dubois J."/>
            <person name="Qiu D."/>
            <person name="Hitti J."/>
            <person name="Wolf Y.I."/>
            <person name="Tatusov R.L."/>
            <person name="Sabathe F."/>
            <person name="Doucette-Stamm L."/>
            <person name="Soucaille P."/>
            <person name="Daly M.J."/>
            <person name="Bennett G.N."/>
            <person name="Koonin E.V."/>
            <person name="Smith D.R."/>
        </authorList>
    </citation>
    <scope>NUCLEOTIDE SEQUENCE [LARGE SCALE GENOMIC DNA]</scope>
    <source>
        <strain evidence="3">ATCC 824 / DSM 792 / JCM 1419 / LMG 5710 / VKM B-1787</strain>
    </source>
</reference>
<accession>Q97FK4</accession>
<proteinExistence type="predicted"/>
<dbReference type="RefSeq" id="WP_010966020.1">
    <property type="nucleotide sequence ID" value="NC_003030.1"/>
</dbReference>
<name>Q97FK4_CLOAB</name>
<evidence type="ECO:0000313" key="3">
    <source>
        <dbReference type="Proteomes" id="UP000000814"/>
    </source>
</evidence>
<dbReference type="AlphaFoldDB" id="Q97FK4"/>
<dbReference type="PANTHER" id="PTHR37305">
    <property type="entry name" value="INTEGRAL MEMBRANE PROTEIN-RELATED"/>
    <property type="match status" value="1"/>
</dbReference>
<gene>
    <name evidence="2" type="ordered locus">CA_C2733</name>
</gene>
<organism evidence="2 3">
    <name type="scientific">Clostridium acetobutylicum (strain ATCC 824 / DSM 792 / JCM 1419 / IAM 19013 / LMG 5710 / NBRC 13948 / NRRL B-527 / VKM B-1787 / 2291 / W)</name>
    <dbReference type="NCBI Taxonomy" id="272562"/>
    <lineage>
        <taxon>Bacteria</taxon>
        <taxon>Bacillati</taxon>
        <taxon>Bacillota</taxon>
        <taxon>Clostridia</taxon>
        <taxon>Eubacteriales</taxon>
        <taxon>Clostridiaceae</taxon>
        <taxon>Clostridium</taxon>
    </lineage>
</organism>
<dbReference type="HOGENOM" id="CLU_1136481_0_0_9"/>
<evidence type="ECO:0000256" key="1">
    <source>
        <dbReference type="SAM" id="Phobius"/>
    </source>
</evidence>
<evidence type="ECO:0000313" key="2">
    <source>
        <dbReference type="EMBL" id="AAK80679.1"/>
    </source>
</evidence>
<dbReference type="PATRIC" id="fig|272562.8.peg.2922"/>
<keyword evidence="3" id="KW-1185">Reference proteome</keyword>
<sequence length="249" mass="27906">MLNVISSEFYKIFKSKIFYAISIILLAMNCISIFLKKSTLVTSKIKGQTLVTGFSSYRESYNADFVFYIILIFVVCLITAEYANGSIRQMACHGIARWKLVLGQYIAMSSIITIILLSFGILNLLTDTIFFRLGEVPIAAFIRMNIGMICMFWGVSGVGTFLSYFIKSVSVTIIVSMLLVVSCNLITNLLTLLTKNDVFTKYSLTNMRNTLINFNSKPEDVVKCSIIFVLIGIITLLASSLIFSKRDID</sequence>
<dbReference type="STRING" id="272562.CA_C2733"/>
<feature type="transmembrane region" description="Helical" evidence="1">
    <location>
        <begin position="65"/>
        <end position="84"/>
    </location>
</feature>
<keyword evidence="1" id="KW-0472">Membrane</keyword>
<dbReference type="PANTHER" id="PTHR37305:SF1">
    <property type="entry name" value="MEMBRANE PROTEIN"/>
    <property type="match status" value="1"/>
</dbReference>
<dbReference type="GeneID" id="44999221"/>
<dbReference type="eggNOG" id="COG1277">
    <property type="taxonomic scope" value="Bacteria"/>
</dbReference>